<protein>
    <submittedName>
        <fullName evidence="2">IS3 family transposase</fullName>
    </submittedName>
</protein>
<dbReference type="RefSeq" id="WP_369017700.1">
    <property type="nucleotide sequence ID" value="NZ_CP121689.1"/>
</dbReference>
<dbReference type="InterPro" id="IPR001584">
    <property type="entry name" value="Integrase_cat-core"/>
</dbReference>
<evidence type="ECO:0000313" key="2">
    <source>
        <dbReference type="EMBL" id="WZL75551.1"/>
    </source>
</evidence>
<dbReference type="Proteomes" id="UP001461341">
    <property type="component" value="Chromosome"/>
</dbReference>
<evidence type="ECO:0000313" key="3">
    <source>
        <dbReference type="Proteomes" id="UP001461341"/>
    </source>
</evidence>
<accession>A0ABZ2YBD6</accession>
<sequence>MSRKGNRSDNAVMESFFKTLKTELIGRKYKTQEEVKLSLFVSIEGFYNSERLFHTGVEEKRGI</sequence>
<feature type="domain" description="Integrase catalytic" evidence="1">
    <location>
        <begin position="14"/>
        <end position="52"/>
    </location>
</feature>
<evidence type="ECO:0000259" key="1">
    <source>
        <dbReference type="Pfam" id="PF13333"/>
    </source>
</evidence>
<keyword evidence="3" id="KW-1185">Reference proteome</keyword>
<gene>
    <name evidence="2" type="ORF">QBE54_08115</name>
</gene>
<dbReference type="InterPro" id="IPR050900">
    <property type="entry name" value="Transposase_IS3/IS150/IS904"/>
</dbReference>
<name>A0ABZ2YBD6_9BACT</name>
<dbReference type="PANTHER" id="PTHR46889">
    <property type="entry name" value="TRANSPOSASE INSF FOR INSERTION SEQUENCE IS3B-RELATED"/>
    <property type="match status" value="1"/>
</dbReference>
<dbReference type="Pfam" id="PF13333">
    <property type="entry name" value="rve_2"/>
    <property type="match status" value="1"/>
</dbReference>
<organism evidence="2 3">
    <name type="scientific">Thermatribacter velox</name>
    <dbReference type="NCBI Taxonomy" id="3039681"/>
    <lineage>
        <taxon>Bacteria</taxon>
        <taxon>Pseudomonadati</taxon>
        <taxon>Atribacterota</taxon>
        <taxon>Atribacteria</taxon>
        <taxon>Atribacterales</taxon>
        <taxon>Thermatribacteraceae</taxon>
        <taxon>Thermatribacter</taxon>
    </lineage>
</organism>
<proteinExistence type="predicted"/>
<dbReference type="EMBL" id="CP121689">
    <property type="protein sequence ID" value="WZL75551.1"/>
    <property type="molecule type" value="Genomic_DNA"/>
</dbReference>
<reference evidence="2 3" key="1">
    <citation type="submission" date="2023-03" db="EMBL/GenBank/DDBJ databases">
        <title>Novel Species.</title>
        <authorList>
            <person name="Ma S."/>
        </authorList>
    </citation>
    <scope>NUCLEOTIDE SEQUENCE [LARGE SCALE GENOMIC DNA]</scope>
    <source>
        <strain evidence="2 3">B11</strain>
    </source>
</reference>